<evidence type="ECO:0000313" key="1">
    <source>
        <dbReference type="EMBL" id="GJT67547.1"/>
    </source>
</evidence>
<dbReference type="InterPro" id="IPR036691">
    <property type="entry name" value="Endo/exonu/phosph_ase_sf"/>
</dbReference>
<dbReference type="SUPFAM" id="SSF56219">
    <property type="entry name" value="DNase I-like"/>
    <property type="match status" value="1"/>
</dbReference>
<sequence length="305" mass="35176">MPKMKECDVRTTHEHNVTHNMGLEKEKFDSYGKRKGVPTDVTGRRKRWSVRARIWRKETPCVLGIQEIKCGKVEEQWVEDLWGSRNFGYAQVKAKGKSGGLLLVWDTNIFLANQSVGDERFIAVKGSWKGRDGDLILANVYGPHPSNEKGVLWSRLDGLIQQNNCAWCVFSDFNEVRNQDDRMNTQFHTKDSDEFNEFIANTQLMEVPMGGRRFTRISDDGGKFSKLDRFLITEDFRKKWGNLAAVALDQKTLDVWLEEPDIDRVVEKAWTIPITGVRPDCILRDKLKYVKMALKKWSKETDSGN</sequence>
<dbReference type="Proteomes" id="UP001151760">
    <property type="component" value="Unassembled WGS sequence"/>
</dbReference>
<dbReference type="GO" id="GO:0003964">
    <property type="term" value="F:RNA-directed DNA polymerase activity"/>
    <property type="evidence" value="ECO:0007669"/>
    <property type="project" value="UniProtKB-KW"/>
</dbReference>
<reference evidence="1" key="1">
    <citation type="journal article" date="2022" name="Int. J. Mol. Sci.">
        <title>Draft Genome of Tanacetum Coccineum: Genomic Comparison of Closely Related Tanacetum-Family Plants.</title>
        <authorList>
            <person name="Yamashiro T."/>
            <person name="Shiraishi A."/>
            <person name="Nakayama K."/>
            <person name="Satake H."/>
        </authorList>
    </citation>
    <scope>NUCLEOTIDE SEQUENCE</scope>
</reference>
<comment type="caution">
    <text evidence="1">The sequence shown here is derived from an EMBL/GenBank/DDBJ whole genome shotgun (WGS) entry which is preliminary data.</text>
</comment>
<keyword evidence="2" id="KW-1185">Reference proteome</keyword>
<gene>
    <name evidence="1" type="ORF">Tco_1019027</name>
</gene>
<keyword evidence="1" id="KW-0548">Nucleotidyltransferase</keyword>
<reference evidence="1" key="2">
    <citation type="submission" date="2022-01" db="EMBL/GenBank/DDBJ databases">
        <authorList>
            <person name="Yamashiro T."/>
            <person name="Shiraishi A."/>
            <person name="Satake H."/>
            <person name="Nakayama K."/>
        </authorList>
    </citation>
    <scope>NUCLEOTIDE SEQUENCE</scope>
</reference>
<dbReference type="Gene3D" id="3.60.10.10">
    <property type="entry name" value="Endonuclease/exonuclease/phosphatase"/>
    <property type="match status" value="1"/>
</dbReference>
<protein>
    <submittedName>
        <fullName evidence="1">RNA-directed DNA polymerase, eukaryota</fullName>
    </submittedName>
</protein>
<organism evidence="1 2">
    <name type="scientific">Tanacetum coccineum</name>
    <dbReference type="NCBI Taxonomy" id="301880"/>
    <lineage>
        <taxon>Eukaryota</taxon>
        <taxon>Viridiplantae</taxon>
        <taxon>Streptophyta</taxon>
        <taxon>Embryophyta</taxon>
        <taxon>Tracheophyta</taxon>
        <taxon>Spermatophyta</taxon>
        <taxon>Magnoliopsida</taxon>
        <taxon>eudicotyledons</taxon>
        <taxon>Gunneridae</taxon>
        <taxon>Pentapetalae</taxon>
        <taxon>asterids</taxon>
        <taxon>campanulids</taxon>
        <taxon>Asterales</taxon>
        <taxon>Asteraceae</taxon>
        <taxon>Asteroideae</taxon>
        <taxon>Anthemideae</taxon>
        <taxon>Anthemidinae</taxon>
        <taxon>Tanacetum</taxon>
    </lineage>
</organism>
<keyword evidence="1" id="KW-0808">Transferase</keyword>
<keyword evidence="1" id="KW-0695">RNA-directed DNA polymerase</keyword>
<evidence type="ECO:0000313" key="2">
    <source>
        <dbReference type="Proteomes" id="UP001151760"/>
    </source>
</evidence>
<proteinExistence type="predicted"/>
<accession>A0ABQ5FW17</accession>
<name>A0ABQ5FW17_9ASTR</name>
<dbReference type="EMBL" id="BQNB010017819">
    <property type="protein sequence ID" value="GJT67547.1"/>
    <property type="molecule type" value="Genomic_DNA"/>
</dbReference>